<dbReference type="PROSITE" id="PS51015">
    <property type="entry name" value="YDG"/>
    <property type="match status" value="1"/>
</dbReference>
<dbReference type="GO" id="GO:0016567">
    <property type="term" value="P:protein ubiquitination"/>
    <property type="evidence" value="ECO:0007669"/>
    <property type="project" value="TreeGrafter"/>
</dbReference>
<protein>
    <recommendedName>
        <fullName evidence="4">YDG domain-containing protein</fullName>
    </recommendedName>
</protein>
<dbReference type="HOGENOM" id="CLU_921664_0_0_1"/>
<evidence type="ECO:0000313" key="6">
    <source>
        <dbReference type="Proteomes" id="UP000053647"/>
    </source>
</evidence>
<dbReference type="SMART" id="SM00466">
    <property type="entry name" value="SRA"/>
    <property type="match status" value="1"/>
</dbReference>
<evidence type="ECO:0000256" key="1">
    <source>
        <dbReference type="ARBA" id="ARBA00023242"/>
    </source>
</evidence>
<feature type="compositionally biased region" description="Low complexity" evidence="3">
    <location>
        <begin position="201"/>
        <end position="219"/>
    </location>
</feature>
<evidence type="ECO:0000313" key="5">
    <source>
        <dbReference type="EMBL" id="KIJ14233.1"/>
    </source>
</evidence>
<dbReference type="InterPro" id="IPR003105">
    <property type="entry name" value="SRA_YDG"/>
</dbReference>
<dbReference type="Pfam" id="PF02182">
    <property type="entry name" value="SAD_SRA"/>
    <property type="match status" value="1"/>
</dbReference>
<dbReference type="InterPro" id="IPR045134">
    <property type="entry name" value="UHRF1/2-like"/>
</dbReference>
<dbReference type="SUPFAM" id="SSF88697">
    <property type="entry name" value="PUA domain-like"/>
    <property type="match status" value="1"/>
</dbReference>
<dbReference type="InterPro" id="IPR015947">
    <property type="entry name" value="PUA-like_sf"/>
</dbReference>
<feature type="region of interest" description="Disordered" evidence="3">
    <location>
        <begin position="160"/>
        <end position="264"/>
    </location>
</feature>
<gene>
    <name evidence="5" type="ORF">PAXINDRAFT_100216</name>
</gene>
<dbReference type="AlphaFoldDB" id="A0A0C9TVE7"/>
<dbReference type="GO" id="GO:0005634">
    <property type="term" value="C:nucleus"/>
    <property type="evidence" value="ECO:0007669"/>
    <property type="project" value="UniProtKB-SubCell"/>
</dbReference>
<dbReference type="InterPro" id="IPR036987">
    <property type="entry name" value="SRA-YDG_sf"/>
</dbReference>
<dbReference type="PANTHER" id="PTHR14140">
    <property type="entry name" value="E3 UBIQUITIN-PROTEIN LIGASE UHRF-RELATED"/>
    <property type="match status" value="1"/>
</dbReference>
<dbReference type="Proteomes" id="UP000053647">
    <property type="component" value="Unassembled WGS sequence"/>
</dbReference>
<dbReference type="EMBL" id="KN819344">
    <property type="protein sequence ID" value="KIJ14233.1"/>
    <property type="molecule type" value="Genomic_DNA"/>
</dbReference>
<dbReference type="OrthoDB" id="2270193at2759"/>
<dbReference type="PANTHER" id="PTHR14140:SF27">
    <property type="entry name" value="OS04G0289800 PROTEIN"/>
    <property type="match status" value="1"/>
</dbReference>
<keyword evidence="1 2" id="KW-0539">Nucleus</keyword>
<name>A0A0C9TVE7_PAXIN</name>
<feature type="domain" description="YDG" evidence="4">
    <location>
        <begin position="7"/>
        <end position="160"/>
    </location>
</feature>
<comment type="subcellular location">
    <subcellularLocation>
        <location evidence="2">Nucleus</location>
    </subcellularLocation>
</comment>
<evidence type="ECO:0000259" key="4">
    <source>
        <dbReference type="PROSITE" id="PS51015"/>
    </source>
</evidence>
<reference evidence="5 6" key="1">
    <citation type="submission" date="2014-06" db="EMBL/GenBank/DDBJ databases">
        <authorList>
            <consortium name="DOE Joint Genome Institute"/>
            <person name="Kuo A."/>
            <person name="Kohler A."/>
            <person name="Nagy L.G."/>
            <person name="Floudas D."/>
            <person name="Copeland A."/>
            <person name="Barry K.W."/>
            <person name="Cichocki N."/>
            <person name="Veneault-Fourrey C."/>
            <person name="LaButti K."/>
            <person name="Lindquist E.A."/>
            <person name="Lipzen A."/>
            <person name="Lundell T."/>
            <person name="Morin E."/>
            <person name="Murat C."/>
            <person name="Sun H."/>
            <person name="Tunlid A."/>
            <person name="Henrissat B."/>
            <person name="Grigoriev I.V."/>
            <person name="Hibbett D.S."/>
            <person name="Martin F."/>
            <person name="Nordberg H.P."/>
            <person name="Cantor M.N."/>
            <person name="Hua S.X."/>
        </authorList>
    </citation>
    <scope>NUCLEOTIDE SEQUENCE [LARGE SCALE GENOMIC DNA]</scope>
    <source>
        <strain evidence="5 6">ATCC 200175</strain>
    </source>
</reference>
<reference evidence="6" key="2">
    <citation type="submission" date="2015-01" db="EMBL/GenBank/DDBJ databases">
        <title>Evolutionary Origins and Diversification of the Mycorrhizal Mutualists.</title>
        <authorList>
            <consortium name="DOE Joint Genome Institute"/>
            <consortium name="Mycorrhizal Genomics Consortium"/>
            <person name="Kohler A."/>
            <person name="Kuo A."/>
            <person name="Nagy L.G."/>
            <person name="Floudas D."/>
            <person name="Copeland A."/>
            <person name="Barry K.W."/>
            <person name="Cichocki N."/>
            <person name="Veneault-Fourrey C."/>
            <person name="LaButti K."/>
            <person name="Lindquist E.A."/>
            <person name="Lipzen A."/>
            <person name="Lundell T."/>
            <person name="Morin E."/>
            <person name="Murat C."/>
            <person name="Riley R."/>
            <person name="Ohm R."/>
            <person name="Sun H."/>
            <person name="Tunlid A."/>
            <person name="Henrissat B."/>
            <person name="Grigoriev I.V."/>
            <person name="Hibbett D.S."/>
            <person name="Martin F."/>
        </authorList>
    </citation>
    <scope>NUCLEOTIDE SEQUENCE [LARGE SCALE GENOMIC DNA]</scope>
    <source>
        <strain evidence="6">ATCC 200175</strain>
    </source>
</reference>
<proteinExistence type="predicted"/>
<sequence length="302" mass="32727">MSDTTFGHIPGVPVFASWDSRLACSNAAVHRPPMSGISGSGTCGTHSIVLSGSYKDNDDGGETIIYTGSGGRKLWSDTIPQKRLRIGPQIYDQSWDDPPNKSLMVSQQTRNPVRVVRGSGNVSKYAPAEGYRYDGLYTIISCWTSKGLNGHDICRCRLERLPGQPPIPVRPATSSPAKRRRLHTSSASIPNIPVAQSMVESDSSSQQQPSPGAPSASHSFHNNTPGEFAQRTTEERSLDPALAHNPSPARANIHRYRPPSTVCGEDEHVLRGFDLILITPFRSALDRDDDGDAGNVDDELAN</sequence>
<dbReference type="Gene3D" id="2.30.280.10">
    <property type="entry name" value="SRA-YDG"/>
    <property type="match status" value="1"/>
</dbReference>
<evidence type="ECO:0000256" key="3">
    <source>
        <dbReference type="SAM" id="MobiDB-lite"/>
    </source>
</evidence>
<evidence type="ECO:0000256" key="2">
    <source>
        <dbReference type="PROSITE-ProRule" id="PRU00358"/>
    </source>
</evidence>
<dbReference type="GO" id="GO:0044027">
    <property type="term" value="P:negative regulation of gene expression via chromosomal CpG island methylation"/>
    <property type="evidence" value="ECO:0007669"/>
    <property type="project" value="TreeGrafter"/>
</dbReference>
<dbReference type="GO" id="GO:0061630">
    <property type="term" value="F:ubiquitin protein ligase activity"/>
    <property type="evidence" value="ECO:0007669"/>
    <property type="project" value="TreeGrafter"/>
</dbReference>
<accession>A0A0C9TVE7</accession>
<organism evidence="5 6">
    <name type="scientific">Paxillus involutus ATCC 200175</name>
    <dbReference type="NCBI Taxonomy" id="664439"/>
    <lineage>
        <taxon>Eukaryota</taxon>
        <taxon>Fungi</taxon>
        <taxon>Dikarya</taxon>
        <taxon>Basidiomycota</taxon>
        <taxon>Agaricomycotina</taxon>
        <taxon>Agaricomycetes</taxon>
        <taxon>Agaricomycetidae</taxon>
        <taxon>Boletales</taxon>
        <taxon>Paxilineae</taxon>
        <taxon>Paxillaceae</taxon>
        <taxon>Paxillus</taxon>
    </lineage>
</organism>
<keyword evidence="6" id="KW-1185">Reference proteome</keyword>